<name>A0A1R3HA29_COCAP</name>
<evidence type="ECO:0000313" key="12">
    <source>
        <dbReference type="EMBL" id="OMO67202.1"/>
    </source>
</evidence>
<keyword evidence="8" id="KW-0560">Oxidoreductase</keyword>
<reference evidence="12 13" key="1">
    <citation type="submission" date="2013-09" db="EMBL/GenBank/DDBJ databases">
        <title>Corchorus capsularis genome sequencing.</title>
        <authorList>
            <person name="Alam M."/>
            <person name="Haque M.S."/>
            <person name="Islam M.S."/>
            <person name="Emdad E.M."/>
            <person name="Islam M.M."/>
            <person name="Ahmed B."/>
            <person name="Halim A."/>
            <person name="Hossen Q.M.M."/>
            <person name="Hossain M.Z."/>
            <person name="Ahmed R."/>
            <person name="Khan M.M."/>
            <person name="Islam R."/>
            <person name="Rashid M.M."/>
            <person name="Khan S.A."/>
            <person name="Rahman M.S."/>
            <person name="Alam M."/>
        </authorList>
    </citation>
    <scope>NUCLEOTIDE SEQUENCE [LARGE SCALE GENOMIC DNA]</scope>
    <source>
        <strain evidence="13">cv. CVL-1</strain>
        <tissue evidence="12">Whole seedling</tissue>
    </source>
</reference>
<gene>
    <name evidence="12" type="ORF">CCACVL1_20708</name>
</gene>
<keyword evidence="5" id="KW-0812">Transmembrane</keyword>
<dbReference type="STRING" id="210143.A0A1R3HA29"/>
<dbReference type="InterPro" id="IPR036396">
    <property type="entry name" value="Cyt_P450_sf"/>
</dbReference>
<dbReference type="PANTHER" id="PTHR24282">
    <property type="entry name" value="CYTOCHROME P450 FAMILY MEMBER"/>
    <property type="match status" value="1"/>
</dbReference>
<keyword evidence="7" id="KW-1133">Transmembrane helix</keyword>
<evidence type="ECO:0000256" key="10">
    <source>
        <dbReference type="ARBA" id="ARBA00023033"/>
    </source>
</evidence>
<dbReference type="InterPro" id="IPR050665">
    <property type="entry name" value="Cytochrome_P450_Monooxygen"/>
</dbReference>
<evidence type="ECO:0000256" key="3">
    <source>
        <dbReference type="ARBA" id="ARBA00010617"/>
    </source>
</evidence>
<evidence type="ECO:0000256" key="6">
    <source>
        <dbReference type="ARBA" id="ARBA00022723"/>
    </source>
</evidence>
<evidence type="ECO:0000256" key="11">
    <source>
        <dbReference type="ARBA" id="ARBA00023136"/>
    </source>
</evidence>
<dbReference type="GO" id="GO:0016020">
    <property type="term" value="C:membrane"/>
    <property type="evidence" value="ECO:0007669"/>
    <property type="project" value="UniProtKB-SubCell"/>
</dbReference>
<dbReference type="OMA" id="RRMINHA"/>
<evidence type="ECO:0000256" key="7">
    <source>
        <dbReference type="ARBA" id="ARBA00022989"/>
    </source>
</evidence>
<dbReference type="GO" id="GO:0020037">
    <property type="term" value="F:heme binding"/>
    <property type="evidence" value="ECO:0007669"/>
    <property type="project" value="InterPro"/>
</dbReference>
<organism evidence="12 13">
    <name type="scientific">Corchorus capsularis</name>
    <name type="common">Jute</name>
    <dbReference type="NCBI Taxonomy" id="210143"/>
    <lineage>
        <taxon>Eukaryota</taxon>
        <taxon>Viridiplantae</taxon>
        <taxon>Streptophyta</taxon>
        <taxon>Embryophyta</taxon>
        <taxon>Tracheophyta</taxon>
        <taxon>Spermatophyta</taxon>
        <taxon>Magnoliopsida</taxon>
        <taxon>eudicotyledons</taxon>
        <taxon>Gunneridae</taxon>
        <taxon>Pentapetalae</taxon>
        <taxon>rosids</taxon>
        <taxon>malvids</taxon>
        <taxon>Malvales</taxon>
        <taxon>Malvaceae</taxon>
        <taxon>Grewioideae</taxon>
        <taxon>Apeibeae</taxon>
        <taxon>Corchorus</taxon>
    </lineage>
</organism>
<dbReference type="EMBL" id="AWWV01012440">
    <property type="protein sequence ID" value="OMO67202.1"/>
    <property type="molecule type" value="Genomic_DNA"/>
</dbReference>
<keyword evidence="6" id="KW-0479">Metal-binding</keyword>
<comment type="subcellular location">
    <subcellularLocation>
        <location evidence="2">Membrane</location>
        <topology evidence="2">Single-pass membrane protein</topology>
    </subcellularLocation>
</comment>
<evidence type="ECO:0000256" key="1">
    <source>
        <dbReference type="ARBA" id="ARBA00001971"/>
    </source>
</evidence>
<dbReference type="GO" id="GO:0016705">
    <property type="term" value="F:oxidoreductase activity, acting on paired donors, with incorporation or reduction of molecular oxygen"/>
    <property type="evidence" value="ECO:0007669"/>
    <property type="project" value="InterPro"/>
</dbReference>
<keyword evidence="13" id="KW-1185">Reference proteome</keyword>
<evidence type="ECO:0000256" key="8">
    <source>
        <dbReference type="ARBA" id="ARBA00023002"/>
    </source>
</evidence>
<comment type="caution">
    <text evidence="12">The sequence shown here is derived from an EMBL/GenBank/DDBJ whole genome shotgun (WGS) entry which is preliminary data.</text>
</comment>
<dbReference type="Gene3D" id="1.10.630.10">
    <property type="entry name" value="Cytochrome P450"/>
    <property type="match status" value="1"/>
</dbReference>
<evidence type="ECO:0000313" key="13">
    <source>
        <dbReference type="Proteomes" id="UP000188268"/>
    </source>
</evidence>
<accession>A0A1R3HA29</accession>
<dbReference type="OrthoDB" id="1470350at2759"/>
<keyword evidence="11" id="KW-0472">Membrane</keyword>
<comment type="similarity">
    <text evidence="3">Belongs to the cytochrome P450 family.</text>
</comment>
<evidence type="ECO:0000256" key="2">
    <source>
        <dbReference type="ARBA" id="ARBA00004167"/>
    </source>
</evidence>
<dbReference type="Pfam" id="PF00067">
    <property type="entry name" value="p450"/>
    <property type="match status" value="1"/>
</dbReference>
<keyword evidence="9" id="KW-0408">Iron</keyword>
<dbReference type="Proteomes" id="UP000188268">
    <property type="component" value="Unassembled WGS sequence"/>
</dbReference>
<keyword evidence="10" id="KW-0503">Monooxygenase</keyword>
<protein>
    <submittedName>
        <fullName evidence="12">Cytochrome P450</fullName>
    </submittedName>
</protein>
<proteinExistence type="inferred from homology"/>
<sequence length="163" mass="19047">MKEFIKQITDAWSKPINLTHQIVPRVDPFTLDNVLKYGEISYCWAGTRPRLILKDPELMKEVLANKLGHFQKPPINSLILILSRGLTTLEGEQWSKRRRMINHAFHLEKLKVPFFTFLLFHRSHCSKPFIMLLMLLDCSVVSGNDTGFRIELWRDDRAVEENG</sequence>
<dbReference type="AlphaFoldDB" id="A0A1R3HA29"/>
<evidence type="ECO:0000256" key="4">
    <source>
        <dbReference type="ARBA" id="ARBA00022617"/>
    </source>
</evidence>
<evidence type="ECO:0000256" key="5">
    <source>
        <dbReference type="ARBA" id="ARBA00022692"/>
    </source>
</evidence>
<dbReference type="SUPFAM" id="SSF48264">
    <property type="entry name" value="Cytochrome P450"/>
    <property type="match status" value="1"/>
</dbReference>
<dbReference type="Gramene" id="OMO67202">
    <property type="protein sequence ID" value="OMO67202"/>
    <property type="gene ID" value="CCACVL1_20708"/>
</dbReference>
<evidence type="ECO:0000256" key="9">
    <source>
        <dbReference type="ARBA" id="ARBA00023004"/>
    </source>
</evidence>
<dbReference type="GO" id="GO:0004497">
    <property type="term" value="F:monooxygenase activity"/>
    <property type="evidence" value="ECO:0007669"/>
    <property type="project" value="UniProtKB-KW"/>
</dbReference>
<dbReference type="InterPro" id="IPR001128">
    <property type="entry name" value="Cyt_P450"/>
</dbReference>
<dbReference type="PANTHER" id="PTHR24282:SF94">
    <property type="entry name" value="CYTOCHROME P450 72C1"/>
    <property type="match status" value="1"/>
</dbReference>
<comment type="cofactor">
    <cofactor evidence="1">
        <name>heme</name>
        <dbReference type="ChEBI" id="CHEBI:30413"/>
    </cofactor>
</comment>
<dbReference type="GO" id="GO:0005506">
    <property type="term" value="F:iron ion binding"/>
    <property type="evidence" value="ECO:0007669"/>
    <property type="project" value="InterPro"/>
</dbReference>
<keyword evidence="4" id="KW-0349">Heme</keyword>